<dbReference type="OrthoDB" id="9781578at2"/>
<dbReference type="AlphaFoldDB" id="A0A2K8UC92"/>
<dbReference type="Proteomes" id="UP000232638">
    <property type="component" value="Chromosome"/>
</dbReference>
<reference evidence="1 2" key="1">
    <citation type="submission" date="2017-03" db="EMBL/GenBank/DDBJ databases">
        <title>Complete genome sequence of Candidatus 'Thiodictyon syntrophicum' sp. nov. strain Cad16T, a photolithoautotroph purple sulfur bacterium isolated from an alpine meromictic lake.</title>
        <authorList>
            <person name="Luedin S.M."/>
            <person name="Pothier J.F."/>
            <person name="Danza F."/>
            <person name="Storelli N."/>
            <person name="Wittwer M."/>
            <person name="Tonolla M."/>
        </authorList>
    </citation>
    <scope>NUCLEOTIDE SEQUENCE [LARGE SCALE GENOMIC DNA]</scope>
    <source>
        <strain evidence="1 2">Cad16T</strain>
    </source>
</reference>
<dbReference type="RefSeq" id="WP_100920877.1">
    <property type="nucleotide sequence ID" value="NZ_CP020370.1"/>
</dbReference>
<name>A0A2K8UC92_9GAMM</name>
<protein>
    <submittedName>
        <fullName evidence="1">Uncharacterized protein</fullName>
    </submittedName>
</protein>
<dbReference type="EMBL" id="CP020370">
    <property type="protein sequence ID" value="AUB83186.1"/>
    <property type="molecule type" value="Genomic_DNA"/>
</dbReference>
<proteinExistence type="predicted"/>
<dbReference type="KEGG" id="tsy:THSYN_21065"/>
<accession>A0A2K8UC92</accession>
<evidence type="ECO:0000313" key="2">
    <source>
        <dbReference type="Proteomes" id="UP000232638"/>
    </source>
</evidence>
<gene>
    <name evidence="1" type="ORF">THSYN_21065</name>
</gene>
<organism evidence="1 2">
    <name type="scientific">Candidatus Thiodictyon syntrophicum</name>
    <dbReference type="NCBI Taxonomy" id="1166950"/>
    <lineage>
        <taxon>Bacteria</taxon>
        <taxon>Pseudomonadati</taxon>
        <taxon>Pseudomonadota</taxon>
        <taxon>Gammaproteobacteria</taxon>
        <taxon>Chromatiales</taxon>
        <taxon>Chromatiaceae</taxon>
        <taxon>Thiodictyon</taxon>
    </lineage>
</organism>
<evidence type="ECO:0000313" key="1">
    <source>
        <dbReference type="EMBL" id="AUB83186.1"/>
    </source>
</evidence>
<keyword evidence="2" id="KW-1185">Reference proteome</keyword>
<sequence>MAIRIKSHWSNAGTGRALPEIAGALAFIAWRIALDKAINLHCERFVYRDDAQRLGVIQEYLAFLIQVADRLAQAQPATADEAPDDAADGPAPDRAARRRLLITALARKLIEHVEDNSADLLGPGDYAQAFITLLNQRSDEYAQYQLDAQGPSYAFLRHLGYEVQGLMGGGQENRWVIDQVMDRDGWDAYRSFAKAFRDLFD</sequence>